<feature type="binding site" evidence="6">
    <location>
        <begin position="129"/>
        <end position="130"/>
    </location>
    <ligand>
        <name>substrate</name>
    </ligand>
</feature>
<keyword evidence="4 6" id="KW-0460">Magnesium</keyword>
<keyword evidence="6" id="KW-0963">Cytoplasm</keyword>
<dbReference type="GO" id="GO:0005634">
    <property type="term" value="C:nucleus"/>
    <property type="evidence" value="ECO:0007669"/>
    <property type="project" value="UniProtKB-SubCell"/>
</dbReference>
<comment type="pathway">
    <text evidence="6">Amino-acid biosynthesis; L-methionine biosynthesis via salvage pathway; L-methionine from S-methyl-5-thio-alpha-D-ribose 1-phosphate: step 4/6.</text>
</comment>
<dbReference type="CDD" id="cd01629">
    <property type="entry name" value="HAD_EP"/>
    <property type="match status" value="1"/>
</dbReference>
<dbReference type="PANTHER" id="PTHR20371">
    <property type="entry name" value="ENOLASE-PHOSPHATASE E1"/>
    <property type="match status" value="1"/>
</dbReference>
<dbReference type="AlphaFoldDB" id="A0A9P8NZ22"/>
<evidence type="ECO:0000256" key="1">
    <source>
        <dbReference type="ARBA" id="ARBA00022605"/>
    </source>
</evidence>
<dbReference type="NCBIfam" id="TIGR01509">
    <property type="entry name" value="HAD-SF-IA-v3"/>
    <property type="match status" value="1"/>
</dbReference>
<dbReference type="InterPro" id="IPR023943">
    <property type="entry name" value="Enolase-ppase_E1"/>
</dbReference>
<comment type="caution">
    <text evidence="7">The sequence shown here is derived from an EMBL/GenBank/DDBJ whole genome shotgun (WGS) entry which is preliminary data.</text>
</comment>
<comment type="similarity">
    <text evidence="6">Belongs to the HAD-like hydrolase superfamily. MasA/MtnC family.</text>
</comment>
<dbReference type="InterPro" id="IPR027511">
    <property type="entry name" value="ENOPH1_eukaryotes"/>
</dbReference>
<reference evidence="7" key="1">
    <citation type="journal article" date="2021" name="Open Biol.">
        <title>Shared evolutionary footprints suggest mitochondrial oxidative damage underlies multiple complex I losses in fungi.</title>
        <authorList>
            <person name="Schikora-Tamarit M.A."/>
            <person name="Marcet-Houben M."/>
            <person name="Nosek J."/>
            <person name="Gabaldon T."/>
        </authorList>
    </citation>
    <scope>NUCLEOTIDE SEQUENCE</scope>
    <source>
        <strain evidence="7">CBS6075</strain>
    </source>
</reference>
<dbReference type="GO" id="GO:0000287">
    <property type="term" value="F:magnesium ion binding"/>
    <property type="evidence" value="ECO:0007669"/>
    <property type="project" value="UniProtKB-UniRule"/>
</dbReference>
<dbReference type="EMBL" id="JAEUBE010000414">
    <property type="protein sequence ID" value="KAH3662094.1"/>
    <property type="molecule type" value="Genomic_DNA"/>
</dbReference>
<comment type="cofactor">
    <cofactor evidence="6">
        <name>Mg(2+)</name>
        <dbReference type="ChEBI" id="CHEBI:18420"/>
    </cofactor>
    <text evidence="6">Binds 1 Mg(2+) ion per subunit.</text>
</comment>
<organism evidence="7 8">
    <name type="scientific">Ogataea philodendri</name>
    <dbReference type="NCBI Taxonomy" id="1378263"/>
    <lineage>
        <taxon>Eukaryota</taxon>
        <taxon>Fungi</taxon>
        <taxon>Dikarya</taxon>
        <taxon>Ascomycota</taxon>
        <taxon>Saccharomycotina</taxon>
        <taxon>Pichiomycetes</taxon>
        <taxon>Pichiales</taxon>
        <taxon>Pichiaceae</taxon>
        <taxon>Ogataea</taxon>
    </lineage>
</organism>
<dbReference type="Pfam" id="PF00702">
    <property type="entry name" value="Hydrolase"/>
    <property type="match status" value="1"/>
</dbReference>
<comment type="subunit">
    <text evidence="6">Monomer.</text>
</comment>
<dbReference type="Gene3D" id="1.10.720.60">
    <property type="match status" value="1"/>
</dbReference>
<keyword evidence="3 6" id="KW-0378">Hydrolase</keyword>
<evidence type="ECO:0000313" key="7">
    <source>
        <dbReference type="EMBL" id="KAH3662094.1"/>
    </source>
</evidence>
<evidence type="ECO:0000256" key="4">
    <source>
        <dbReference type="ARBA" id="ARBA00022842"/>
    </source>
</evidence>
<keyword evidence="5 6" id="KW-0486">Methionine biosynthesis</keyword>
<dbReference type="SFLD" id="SFLDS00003">
    <property type="entry name" value="Haloacid_Dehalogenase"/>
    <property type="match status" value="1"/>
</dbReference>
<dbReference type="GO" id="GO:0043874">
    <property type="term" value="F:acireductone synthase activity"/>
    <property type="evidence" value="ECO:0007669"/>
    <property type="project" value="UniProtKB-EC"/>
</dbReference>
<comment type="pathway">
    <text evidence="6">Amino-acid biosynthesis; L-methionine biosynthesis via salvage pathway; L-methionine from S-methyl-5-thio-alpha-D-ribose 1-phosphate: step 3/6.</text>
</comment>
<feature type="binding site" evidence="6">
    <location>
        <position position="8"/>
    </location>
    <ligand>
        <name>Mg(2+)</name>
        <dbReference type="ChEBI" id="CHEBI:18420"/>
    </ligand>
</feature>
<feature type="binding site" evidence="6">
    <location>
        <position position="10"/>
    </location>
    <ligand>
        <name>Mg(2+)</name>
        <dbReference type="ChEBI" id="CHEBI:18420"/>
    </ligand>
</feature>
<dbReference type="Gene3D" id="3.40.50.1000">
    <property type="entry name" value="HAD superfamily/HAD-like"/>
    <property type="match status" value="1"/>
</dbReference>
<feature type="binding site" evidence="6">
    <location>
        <position position="198"/>
    </location>
    <ligand>
        <name>Mg(2+)</name>
        <dbReference type="ChEBI" id="CHEBI:18420"/>
    </ligand>
</feature>
<name>A0A9P8NZ22_9ASCO</name>
<dbReference type="SFLD" id="SFLDG01133">
    <property type="entry name" value="C1.5.4:_Enolase-phosphatase_Li"/>
    <property type="match status" value="1"/>
</dbReference>
<dbReference type="OrthoDB" id="272500at2759"/>
<dbReference type="HAMAP" id="MF_03117">
    <property type="entry name" value="Salvage_MtnC_euk"/>
    <property type="match status" value="1"/>
</dbReference>
<dbReference type="InterPro" id="IPR023214">
    <property type="entry name" value="HAD_sf"/>
</dbReference>
<evidence type="ECO:0000313" key="8">
    <source>
        <dbReference type="Proteomes" id="UP000769157"/>
    </source>
</evidence>
<dbReference type="InterPro" id="IPR006439">
    <property type="entry name" value="HAD-SF_hydro_IA"/>
</dbReference>
<evidence type="ECO:0000256" key="6">
    <source>
        <dbReference type="HAMAP-Rule" id="MF_03117"/>
    </source>
</evidence>
<comment type="catalytic activity">
    <reaction evidence="6">
        <text>5-methylsulfanyl-2,3-dioxopentyl phosphate + H2O = 1,2-dihydroxy-5-(methylsulfanyl)pent-1-en-3-one + phosphate</text>
        <dbReference type="Rhea" id="RHEA:21700"/>
        <dbReference type="ChEBI" id="CHEBI:15377"/>
        <dbReference type="ChEBI" id="CHEBI:43474"/>
        <dbReference type="ChEBI" id="CHEBI:49252"/>
        <dbReference type="ChEBI" id="CHEBI:58828"/>
        <dbReference type="EC" id="3.1.3.77"/>
    </reaction>
</comment>
<evidence type="ECO:0000256" key="2">
    <source>
        <dbReference type="ARBA" id="ARBA00022723"/>
    </source>
</evidence>
<dbReference type="NCBIfam" id="TIGR01691">
    <property type="entry name" value="enolase-ppase"/>
    <property type="match status" value="1"/>
</dbReference>
<reference evidence="7" key="2">
    <citation type="submission" date="2021-01" db="EMBL/GenBank/DDBJ databases">
        <authorList>
            <person name="Schikora-Tamarit M.A."/>
        </authorList>
    </citation>
    <scope>NUCLEOTIDE SEQUENCE</scope>
    <source>
        <strain evidence="7">CBS6075</strain>
    </source>
</reference>
<keyword evidence="8" id="KW-1185">Reference proteome</keyword>
<dbReference type="SUPFAM" id="SSF56784">
    <property type="entry name" value="HAD-like"/>
    <property type="match status" value="1"/>
</dbReference>
<accession>A0A9P8NZ22</accession>
<dbReference type="Proteomes" id="UP000769157">
    <property type="component" value="Unassembled WGS sequence"/>
</dbReference>
<keyword evidence="6" id="KW-0539">Nucleus</keyword>
<protein>
    <recommendedName>
        <fullName evidence="6">Enolase-phosphatase E1</fullName>
        <ecNumber evidence="6">3.1.3.77</ecNumber>
    </recommendedName>
    <alternativeName>
        <fullName evidence="6">2,3-diketo-5-methylthio-1-phosphopentane phosphatase</fullName>
    </alternativeName>
</protein>
<evidence type="ECO:0000256" key="5">
    <source>
        <dbReference type="ARBA" id="ARBA00023167"/>
    </source>
</evidence>
<feature type="binding site" evidence="6">
    <location>
        <position position="173"/>
    </location>
    <ligand>
        <name>substrate</name>
    </ligand>
</feature>
<dbReference type="SFLD" id="SFLDG01129">
    <property type="entry name" value="C1.5:_HAD__Beta-PGM__Phosphata"/>
    <property type="match status" value="1"/>
</dbReference>
<evidence type="ECO:0000256" key="3">
    <source>
        <dbReference type="ARBA" id="ARBA00022801"/>
    </source>
</evidence>
<dbReference type="EC" id="3.1.3.77" evidence="6"/>
<sequence>MAVSVILDIEGTICPISFVKDVLFPYFLAQLPDILDRYTYPISQNSTDTLESILAKFPQATLVSKTQLHSHIKSLVDNDVKDPVLKELQGFVWEKGYHEGQIQAPLYNDALQAIGTWSKDPAKNVYIYSSGSVKAQKLLFQYVKPIDSTGPVESQDINSQLSGYFDTNNAGPKIEASSYLKIAHAIGSDPSSCVFLSDNPKEVDAAIAAGMKSYLVVRPGNAPVDSTATKITSFDQLSI</sequence>
<dbReference type="PANTHER" id="PTHR20371:SF1">
    <property type="entry name" value="ENOLASE-PHOSPHATASE E1"/>
    <property type="match status" value="1"/>
</dbReference>
<gene>
    <name evidence="6" type="primary">UTR4</name>
    <name evidence="7" type="ORF">OGAPHI_006275</name>
</gene>
<keyword evidence="1 6" id="KW-0028">Amino-acid biosynthesis</keyword>
<dbReference type="GO" id="GO:0019509">
    <property type="term" value="P:L-methionine salvage from methylthioadenosine"/>
    <property type="evidence" value="ECO:0007669"/>
    <property type="project" value="UniProtKB-UniRule"/>
</dbReference>
<proteinExistence type="inferred from homology"/>
<dbReference type="InterPro" id="IPR036412">
    <property type="entry name" value="HAD-like_sf"/>
</dbReference>
<comment type="function">
    <text evidence="6">Bifunctional enzyme that catalyzes the enolization of 2,3-diketo-5-methylthiopentyl-1-phosphate (DK-MTP-1-P) into the intermediate 2-hydroxy-3-keto-5-methylthiopentenyl-1-phosphate (HK-MTPenyl-1-P), which is then dephosphorylated to form the acireductone 1,2-dihydroxy-3-keto-5-methylthiopentene (DHK-MTPene).</text>
</comment>
<comment type="subcellular location">
    <subcellularLocation>
        <location evidence="6">Cytoplasm</location>
    </subcellularLocation>
    <subcellularLocation>
        <location evidence="6">Nucleus</location>
    </subcellularLocation>
</comment>
<dbReference type="GO" id="GO:0005737">
    <property type="term" value="C:cytoplasm"/>
    <property type="evidence" value="ECO:0007669"/>
    <property type="project" value="UniProtKB-SubCell"/>
</dbReference>
<keyword evidence="2 6" id="KW-0479">Metal-binding</keyword>